<evidence type="ECO:0000256" key="1">
    <source>
        <dbReference type="SAM" id="MobiDB-lite"/>
    </source>
</evidence>
<reference evidence="3 4" key="1">
    <citation type="submission" date="2021-02" db="EMBL/GenBank/DDBJ databases">
        <title>Safari Cat Assemblies.</title>
        <authorList>
            <person name="Bredemeyer K.R."/>
            <person name="Murphy W.J."/>
        </authorList>
    </citation>
    <scope>NUCLEOTIDE SEQUENCE [LARGE SCALE GENOMIC DNA]</scope>
</reference>
<dbReference type="SMART" id="SM00992">
    <property type="entry name" value="YccV-like"/>
    <property type="match status" value="1"/>
</dbReference>
<proteinExistence type="predicted"/>
<protein>
    <recommendedName>
        <fullName evidence="2">ApaG domain-containing protein</fullName>
    </recommendedName>
</protein>
<feature type="region of interest" description="Disordered" evidence="1">
    <location>
        <begin position="1"/>
        <end position="63"/>
    </location>
</feature>
<dbReference type="Ensembl" id="ENSFCTT00005076586.1">
    <property type="protein sequence ID" value="ENSFCTP00005053708.1"/>
    <property type="gene ID" value="ENSFCTG00005027052.1"/>
</dbReference>
<dbReference type="InterPro" id="IPR007474">
    <property type="entry name" value="ApaG_domain"/>
</dbReference>
<dbReference type="InterPro" id="IPR011722">
    <property type="entry name" value="Hemimethylated_DNA-bd_dom"/>
</dbReference>
<dbReference type="GeneTree" id="ENSGT00940000153571"/>
<accession>A0ABI8A3A0</accession>
<feature type="compositionally biased region" description="Gly residues" evidence="1">
    <location>
        <begin position="26"/>
        <end position="58"/>
    </location>
</feature>
<reference evidence="3" key="2">
    <citation type="submission" date="2025-08" db="UniProtKB">
        <authorList>
            <consortium name="Ensembl"/>
        </authorList>
    </citation>
    <scope>IDENTIFICATION</scope>
    <source>
        <strain evidence="3">breed Abyssinian</strain>
    </source>
</reference>
<dbReference type="PANTHER" id="PTHR14289:SF16">
    <property type="entry name" value="POLYMERASE DELTA-INTERACTING PROTEIN 2"/>
    <property type="match status" value="1"/>
</dbReference>
<dbReference type="SUPFAM" id="SSF110069">
    <property type="entry name" value="ApaG-like"/>
    <property type="match status" value="1"/>
</dbReference>
<dbReference type="Pfam" id="PF04379">
    <property type="entry name" value="DUF525"/>
    <property type="match status" value="1"/>
</dbReference>
<dbReference type="PROSITE" id="PS51087">
    <property type="entry name" value="APAG"/>
    <property type="match status" value="1"/>
</dbReference>
<evidence type="ECO:0000259" key="2">
    <source>
        <dbReference type="PROSITE" id="PS51087"/>
    </source>
</evidence>
<feature type="domain" description="ApaG" evidence="2">
    <location>
        <begin position="306"/>
        <end position="431"/>
    </location>
</feature>
<dbReference type="Pfam" id="PF08755">
    <property type="entry name" value="YccV-like"/>
    <property type="match status" value="1"/>
</dbReference>
<dbReference type="InterPro" id="IPR036767">
    <property type="entry name" value="ApaG_sf"/>
</dbReference>
<name>A0ABI8A3A0_FELCA</name>
<keyword evidence="4" id="KW-1185">Reference proteome</keyword>
<dbReference type="NCBIfam" id="NF003967">
    <property type="entry name" value="PRK05461.1"/>
    <property type="match status" value="1"/>
</dbReference>
<dbReference type="PANTHER" id="PTHR14289">
    <property type="entry name" value="F-BOX ONLY PROTEIN 3"/>
    <property type="match status" value="1"/>
</dbReference>
<reference evidence="3" key="3">
    <citation type="submission" date="2025-09" db="UniProtKB">
        <authorList>
            <consortium name="Ensembl"/>
        </authorList>
    </citation>
    <scope>IDENTIFICATION</scope>
    <source>
        <strain evidence="3">breed Abyssinian</strain>
    </source>
</reference>
<organism evidence="3 4">
    <name type="scientific">Felis catus</name>
    <name type="common">Cat</name>
    <name type="synonym">Felis silvestris catus</name>
    <dbReference type="NCBI Taxonomy" id="9685"/>
    <lineage>
        <taxon>Eukaryota</taxon>
        <taxon>Metazoa</taxon>
        <taxon>Chordata</taxon>
        <taxon>Craniata</taxon>
        <taxon>Vertebrata</taxon>
        <taxon>Euteleostomi</taxon>
        <taxon>Mammalia</taxon>
        <taxon>Eutheria</taxon>
        <taxon>Laurasiatheria</taxon>
        <taxon>Carnivora</taxon>
        <taxon>Feliformia</taxon>
        <taxon>Felidae</taxon>
        <taxon>Felinae</taxon>
        <taxon>Felis</taxon>
    </lineage>
</organism>
<evidence type="ECO:0000313" key="3">
    <source>
        <dbReference type="Ensembl" id="ENSFCTP00005053708.1"/>
    </source>
</evidence>
<sequence>MSSGLWSGDPGPGLPPIAHRKEHGVRGAGRGGAEGQGGGDAARGSVGRGGRTPPGRGLGPESAAERALGRDMAGCVARRALAVGSRWWSRSLTGARGPRPFCAAGGAGAFPPAATTTTRRHLSSRNRPEGKVLETVGVFEVPKQNGKYETGQLFLHSVFGYRGVVLFPWQARLYDRDVASAAPEKAENPAGHGSKEVKGKTHTYYQVLIDARDCPHISQRSQTEAVTFLANHDDSRALYAIPGLDYVSHEDILPYTSTDQVPIQHELFERFLLYDQTKAPPFVARETLRAWQEKNHPWLELSDVHRETTENIRVTVIPFYMGMREAQNSHVYWWRYCIRLENLDSDVVQLRERHWRIFSLSGTLETVRGRGVVGREPVLSKEQPAFQYSSHVSLQASSGHMWGTFRFERPDGSHFDVRIPPFSLESNKDEKTPPSGLHCAEQEANIGLKLSALASHGHRWLP</sequence>
<dbReference type="Proteomes" id="UP000823872">
    <property type="component" value="Chromosome E1"/>
</dbReference>
<evidence type="ECO:0000313" key="4">
    <source>
        <dbReference type="Proteomes" id="UP000823872"/>
    </source>
</evidence>
<dbReference type="Gene3D" id="2.60.40.1470">
    <property type="entry name" value="ApaG domain"/>
    <property type="match status" value="1"/>
</dbReference>
<dbReference type="InterPro" id="IPR036623">
    <property type="entry name" value="Hemimethylated_DNA-bd_sf"/>
</dbReference>
<gene>
    <name evidence="3" type="primary">POLDIP2</name>
</gene>
<dbReference type="SUPFAM" id="SSF141255">
    <property type="entry name" value="YccV-like"/>
    <property type="match status" value="1"/>
</dbReference>